<evidence type="ECO:0000313" key="2">
    <source>
        <dbReference type="EMBL" id="KAF6988676.1"/>
    </source>
</evidence>
<comment type="caution">
    <text evidence="2">The sequence shown here is derived from an EMBL/GenBank/DDBJ whole genome shotgun (WGS) entry which is preliminary data.</text>
</comment>
<organism evidence="2">
    <name type="scientific">Triticum aestivum</name>
    <name type="common">Wheat</name>
    <dbReference type="NCBI Taxonomy" id="4565"/>
    <lineage>
        <taxon>Eukaryota</taxon>
        <taxon>Viridiplantae</taxon>
        <taxon>Streptophyta</taxon>
        <taxon>Embryophyta</taxon>
        <taxon>Tracheophyta</taxon>
        <taxon>Spermatophyta</taxon>
        <taxon>Magnoliopsida</taxon>
        <taxon>Liliopsida</taxon>
        <taxon>Poales</taxon>
        <taxon>Poaceae</taxon>
        <taxon>BOP clade</taxon>
        <taxon>Pooideae</taxon>
        <taxon>Triticodae</taxon>
        <taxon>Triticeae</taxon>
        <taxon>Triticinae</taxon>
        <taxon>Triticum</taxon>
    </lineage>
</organism>
<gene>
    <name evidence="2" type="ORF">CFC21_006160</name>
</gene>
<reference evidence="2" key="2">
    <citation type="submission" date="2020-03" db="EMBL/GenBank/DDBJ databases">
        <title>The second near-complete assembly of the hexaploid bread wheat (Triticum aestivum) genome.</title>
        <authorList>
            <person name="Zimin A.V."/>
            <person name="Puiu D."/>
            <person name="Shumante A."/>
            <person name="Alonge M."/>
            <person name="Salzberg S.L."/>
        </authorList>
    </citation>
    <scope>NUCLEOTIDE SEQUENCE</scope>
    <source>
        <tissue evidence="2">Leaf</tissue>
    </source>
</reference>
<feature type="compositionally biased region" description="Basic and acidic residues" evidence="1">
    <location>
        <begin position="1"/>
        <end position="28"/>
    </location>
</feature>
<feature type="non-terminal residue" evidence="2">
    <location>
        <position position="34"/>
    </location>
</feature>
<protein>
    <submittedName>
        <fullName evidence="2">Uncharacterized protein</fullName>
    </submittedName>
</protein>
<proteinExistence type="predicted"/>
<reference evidence="2" key="1">
    <citation type="journal article" date="2017" name="Gigascience">
        <title>The first near-complete assembly of the hexaploid bread wheat genome, Triticum aestivum.</title>
        <authorList>
            <person name="Zimin A.V."/>
            <person name="Puiu D."/>
            <person name="Hall R."/>
            <person name="Kingan S."/>
            <person name="Clavijo B.J."/>
            <person name="Salzberg S.L."/>
        </authorList>
    </citation>
    <scope>NUCLEOTIDE SEQUENCE</scope>
    <source>
        <tissue evidence="2">Leaf</tissue>
    </source>
</reference>
<accession>A0A9R1DB74</accession>
<feature type="region of interest" description="Disordered" evidence="1">
    <location>
        <begin position="1"/>
        <end position="34"/>
    </location>
</feature>
<evidence type="ECO:0000256" key="1">
    <source>
        <dbReference type="SAM" id="MobiDB-lite"/>
    </source>
</evidence>
<feature type="non-terminal residue" evidence="2">
    <location>
        <position position="1"/>
    </location>
</feature>
<dbReference type="AlphaFoldDB" id="A0A9R1DB74"/>
<name>A0A9R1DB74_WHEAT</name>
<sequence length="34" mass="3732">HHGLGEGHPGEDGEEVRRGRPQDGEHHRQLLAAP</sequence>
<dbReference type="EMBL" id="CM022212">
    <property type="protein sequence ID" value="KAF6988676.1"/>
    <property type="molecule type" value="Genomic_DNA"/>
</dbReference>
<dbReference type="Proteomes" id="UP000815260">
    <property type="component" value="Chromosome 1B"/>
</dbReference>